<dbReference type="EMBL" id="PYFT01000001">
    <property type="protein sequence ID" value="PSR53931.1"/>
    <property type="molecule type" value="Genomic_DNA"/>
</dbReference>
<evidence type="ECO:0000256" key="1">
    <source>
        <dbReference type="ARBA" id="ARBA00022612"/>
    </source>
</evidence>
<comment type="caution">
    <text evidence="4">The sequence shown here is derived from an EMBL/GenBank/DDBJ whole genome shotgun (WGS) entry which is preliminary data.</text>
</comment>
<organism evidence="4 5">
    <name type="scientific">Adhaeribacter arboris</name>
    <dbReference type="NCBI Taxonomy" id="2072846"/>
    <lineage>
        <taxon>Bacteria</taxon>
        <taxon>Pseudomonadati</taxon>
        <taxon>Bacteroidota</taxon>
        <taxon>Cytophagia</taxon>
        <taxon>Cytophagales</taxon>
        <taxon>Hymenobacteraceae</taxon>
        <taxon>Adhaeribacter</taxon>
    </lineage>
</organism>
<sequence>MATSKEQRIVEIIINGQQANASLKEMNAAAAVMWNQLQKMSKDDPGRAQLNKDFLQLKNTINATKAEMLGMSKASGFMSQAWSTALGVFMGGGIQQVFTSIIGWFKEASTEAKGFEKALSSLSALTGLAGDDLQYLADQSEKTGDKLHMSAEAVLNAYKVMGSAKPELLGNKEALAAITEQAIILSRAAEMELGPASTALAESLNQFGEGADQAGRYINVMAAGAKEGASEINETAAALKNSGTVAAAANISFEATNAVIQSLSTVAIKGGEAGTGLKNVLLTLQSGADEFNPKVVGLEKALSNLGKQNLSTAELAKMFGKENVVVAQHMVNNRGEIERLTKAMTGTNTAYEQAATNMDNLEGDMQSLDSATASLKITIGNGLNVVIREGVQFLTTLVLALKEAPQFIRENWDAISLLAVAVVTLNANNIRAAASTLAMEVAEKRRTIATRASAAAQWVINAAMNANPIGLVIAAVAALAGGFMLLYNRSEAVRGGVAGVWNAFKELLSIAGDIVSFLVNPIKNAGKIKEIMNAGDRLGKAFSDGYHGKIAEERAKQEKTDQAKHEQNKTVAKTKGQELGKATGDGFAASLKGLSIQALKDMLENETDKTHKSLIRKQIAHLKEKEKLQNQELKQEEKHQKELEKANEKFLKTSQQSDLEFQQLKIDMMQDGIDKVLAKLRLQHSKELLELEKHKKDVLANIGATESEKQALLASIEEQKKMKEAELRQAEEEATKTEAKKLRDDYFKGLEEKQALEAEYTENEFLQKQANFDGQVVRTIEAEQARDLALLEQKEATAQLKLASLERSGQGESAQALKLKNEILRYDNERTTKLRDNEEKLTKVKNDLARMQITKAQEALQVGIDLLGKDTAARKVAVTAHKAFSIGKIAIDLREEIQAIWKHANENPINAIIPGSGNVIAGVQTALAVGRAIKSTKEVTAQQFYGGGMTKKDGNPALIKMMERNGIWEMASGQTGGRIGTFAEGGMVNDARLGLIGEKGAELVIPNWMIKSPKYANTVAYLEAERQKGITAFATGGPTREESLSTGRIEAENSAITPFEQAMLAELKQMKEEIIKWPKTLQVHNNVGDTQEKIQLLNEIREMSQA</sequence>
<dbReference type="Proteomes" id="UP000240357">
    <property type="component" value="Unassembled WGS sequence"/>
</dbReference>
<accession>A0A2T2YEI6</accession>
<keyword evidence="2" id="KW-0175">Coiled coil</keyword>
<name>A0A2T2YEI6_9BACT</name>
<dbReference type="OrthoDB" id="975149at2"/>
<protein>
    <submittedName>
        <fullName evidence="4">Phage tail tape measure protein</fullName>
    </submittedName>
</protein>
<dbReference type="NCBIfam" id="TIGR01760">
    <property type="entry name" value="tape_meas_TP901"/>
    <property type="match status" value="1"/>
</dbReference>
<dbReference type="PANTHER" id="PTHR37813:SF1">
    <property type="entry name" value="FELS-2 PROPHAGE PROTEIN"/>
    <property type="match status" value="1"/>
</dbReference>
<dbReference type="AlphaFoldDB" id="A0A2T2YEI6"/>
<reference evidence="4 5" key="1">
    <citation type="submission" date="2018-03" db="EMBL/GenBank/DDBJ databases">
        <title>Adhaeribacter sp. HMF7605 Genome sequencing and assembly.</title>
        <authorList>
            <person name="Kang H."/>
            <person name="Kang J."/>
            <person name="Cha I."/>
            <person name="Kim H."/>
            <person name="Joh K."/>
        </authorList>
    </citation>
    <scope>NUCLEOTIDE SEQUENCE [LARGE SCALE GENOMIC DNA]</scope>
    <source>
        <strain evidence="4 5">HMF7605</strain>
    </source>
</reference>
<gene>
    <name evidence="4" type="ORF">AHMF7605_10575</name>
</gene>
<evidence type="ECO:0000313" key="5">
    <source>
        <dbReference type="Proteomes" id="UP000240357"/>
    </source>
</evidence>
<proteinExistence type="predicted"/>
<evidence type="ECO:0000313" key="4">
    <source>
        <dbReference type="EMBL" id="PSR53931.1"/>
    </source>
</evidence>
<dbReference type="PANTHER" id="PTHR37813">
    <property type="entry name" value="FELS-2 PROPHAGE PROTEIN"/>
    <property type="match status" value="1"/>
</dbReference>
<dbReference type="InterPro" id="IPR010090">
    <property type="entry name" value="Phage_tape_meas"/>
</dbReference>
<dbReference type="RefSeq" id="WP_106929067.1">
    <property type="nucleotide sequence ID" value="NZ_PYFT01000001.1"/>
</dbReference>
<dbReference type="Pfam" id="PF10145">
    <property type="entry name" value="PhageMin_Tail"/>
    <property type="match status" value="1"/>
</dbReference>
<evidence type="ECO:0000256" key="2">
    <source>
        <dbReference type="SAM" id="Coils"/>
    </source>
</evidence>
<keyword evidence="5" id="KW-1185">Reference proteome</keyword>
<evidence type="ECO:0000259" key="3">
    <source>
        <dbReference type="Pfam" id="PF10145"/>
    </source>
</evidence>
<keyword evidence="1" id="KW-1188">Viral release from host cell</keyword>
<feature type="coiled-coil region" evidence="2">
    <location>
        <begin position="616"/>
        <end position="742"/>
    </location>
</feature>
<feature type="domain" description="Phage tail tape measure protein" evidence="3">
    <location>
        <begin position="138"/>
        <end position="352"/>
    </location>
</feature>